<dbReference type="GO" id="GO:0004674">
    <property type="term" value="F:protein serine/threonine kinase activity"/>
    <property type="evidence" value="ECO:0007669"/>
    <property type="project" value="InterPro"/>
</dbReference>
<evidence type="ECO:0000313" key="6">
    <source>
        <dbReference type="EMBL" id="RKO68990.1"/>
    </source>
</evidence>
<accession>A0A420VRL5</accession>
<comment type="caution">
    <text evidence="6">The sequence shown here is derived from an EMBL/GenBank/DDBJ whole genome shotgun (WGS) entry which is preliminary data.</text>
</comment>
<dbReference type="Proteomes" id="UP000282423">
    <property type="component" value="Unassembled WGS sequence"/>
</dbReference>
<dbReference type="GO" id="GO:0005524">
    <property type="term" value="F:ATP binding"/>
    <property type="evidence" value="ECO:0007669"/>
    <property type="project" value="UniProtKB-KW"/>
</dbReference>
<gene>
    <name evidence="6" type="ORF">D7322_24690</name>
</gene>
<dbReference type="Pfam" id="PF00069">
    <property type="entry name" value="Pkinase"/>
    <property type="match status" value="1"/>
</dbReference>
<dbReference type="GO" id="GO:0016020">
    <property type="term" value="C:membrane"/>
    <property type="evidence" value="ECO:0007669"/>
    <property type="project" value="TreeGrafter"/>
</dbReference>
<evidence type="ECO:0000256" key="1">
    <source>
        <dbReference type="ARBA" id="ARBA00022679"/>
    </source>
</evidence>
<keyword evidence="4" id="KW-0067">ATP-binding</keyword>
<evidence type="ECO:0000313" key="7">
    <source>
        <dbReference type="Proteomes" id="UP000282423"/>
    </source>
</evidence>
<dbReference type="RefSeq" id="WP_121126852.1">
    <property type="nucleotide sequence ID" value="NZ_RBWS01000024.1"/>
</dbReference>
<dbReference type="InterPro" id="IPR000719">
    <property type="entry name" value="Prot_kinase_dom"/>
</dbReference>
<dbReference type="InterPro" id="IPR045269">
    <property type="entry name" value="Atg1-like"/>
</dbReference>
<protein>
    <recommendedName>
        <fullName evidence="5">Protein kinase domain-containing protein</fullName>
    </recommendedName>
</protein>
<keyword evidence="2" id="KW-0547">Nucleotide-binding</keyword>
<dbReference type="InterPro" id="IPR011009">
    <property type="entry name" value="Kinase-like_dom_sf"/>
</dbReference>
<dbReference type="SUPFAM" id="SSF56112">
    <property type="entry name" value="Protein kinase-like (PK-like)"/>
    <property type="match status" value="1"/>
</dbReference>
<name>A0A420VRL5_9SPHI</name>
<dbReference type="GO" id="GO:0000407">
    <property type="term" value="C:phagophore assembly site"/>
    <property type="evidence" value="ECO:0007669"/>
    <property type="project" value="TreeGrafter"/>
</dbReference>
<dbReference type="AlphaFoldDB" id="A0A420VRL5"/>
<sequence>MRSIALSDSFLEYFKIDNYLQAAPGGQKTVFIVDIEGKKIALKIIKTVDERLEREIKISEKYATHIGIPSLIRKEEYNGDTVILEEYIEGHDLSELIDQFVGDEKKVLDLMYRVGIILQPIWLDRYVHRDLKPHNIRICSSGLPVVLDFGIARALDDDTITAAGTQPLSWLYASPEQYHGKKELISYRTDFFCLAIIAYRLFVGRLPFGESRDEVAESFTKPLAKVSTGSTVVDNFCNAMFHINPSQRPRKIEAYLNLTSI</sequence>
<feature type="domain" description="Protein kinase" evidence="5">
    <location>
        <begin position="16"/>
        <end position="261"/>
    </location>
</feature>
<dbReference type="EMBL" id="RBWS01000024">
    <property type="protein sequence ID" value="RKO68990.1"/>
    <property type="molecule type" value="Genomic_DNA"/>
</dbReference>
<evidence type="ECO:0000259" key="5">
    <source>
        <dbReference type="PROSITE" id="PS50011"/>
    </source>
</evidence>
<dbReference type="PANTHER" id="PTHR24348">
    <property type="entry name" value="SERINE/THREONINE-PROTEIN KINASE UNC-51-RELATED"/>
    <property type="match status" value="1"/>
</dbReference>
<reference evidence="6 7" key="1">
    <citation type="submission" date="2018-10" db="EMBL/GenBank/DDBJ databases">
        <title>Sphingobacterium sp. M05W1-28.</title>
        <authorList>
            <person name="Cai H."/>
        </authorList>
    </citation>
    <scope>NUCLEOTIDE SEQUENCE [LARGE SCALE GENOMIC DNA]</scope>
    <source>
        <strain evidence="6 7">M05W1-28</strain>
    </source>
</reference>
<dbReference type="PROSITE" id="PS50011">
    <property type="entry name" value="PROTEIN_KINASE_DOM"/>
    <property type="match status" value="1"/>
</dbReference>
<dbReference type="SMART" id="SM00220">
    <property type="entry name" value="S_TKc"/>
    <property type="match status" value="1"/>
</dbReference>
<evidence type="ECO:0000256" key="2">
    <source>
        <dbReference type="ARBA" id="ARBA00022741"/>
    </source>
</evidence>
<evidence type="ECO:0000256" key="4">
    <source>
        <dbReference type="ARBA" id="ARBA00022840"/>
    </source>
</evidence>
<evidence type="ECO:0000256" key="3">
    <source>
        <dbReference type="ARBA" id="ARBA00022777"/>
    </source>
</evidence>
<organism evidence="6 7">
    <name type="scientific">Sphingobacterium puteale</name>
    <dbReference type="NCBI Taxonomy" id="2420510"/>
    <lineage>
        <taxon>Bacteria</taxon>
        <taxon>Pseudomonadati</taxon>
        <taxon>Bacteroidota</taxon>
        <taxon>Sphingobacteriia</taxon>
        <taxon>Sphingobacteriales</taxon>
        <taxon>Sphingobacteriaceae</taxon>
        <taxon>Sphingobacterium</taxon>
    </lineage>
</organism>
<dbReference type="OrthoDB" id="9813021at2"/>
<dbReference type="Gene3D" id="1.10.510.10">
    <property type="entry name" value="Transferase(Phosphotransferase) domain 1"/>
    <property type="match status" value="1"/>
</dbReference>
<keyword evidence="1" id="KW-0808">Transferase</keyword>
<keyword evidence="7" id="KW-1185">Reference proteome</keyword>
<proteinExistence type="predicted"/>
<dbReference type="GO" id="GO:0005776">
    <property type="term" value="C:autophagosome"/>
    <property type="evidence" value="ECO:0007669"/>
    <property type="project" value="TreeGrafter"/>
</dbReference>
<dbReference type="PANTHER" id="PTHR24348:SF22">
    <property type="entry name" value="NON-SPECIFIC SERINE_THREONINE PROTEIN KINASE"/>
    <property type="match status" value="1"/>
</dbReference>
<dbReference type="GO" id="GO:0005829">
    <property type="term" value="C:cytosol"/>
    <property type="evidence" value="ECO:0007669"/>
    <property type="project" value="TreeGrafter"/>
</dbReference>
<keyword evidence="3" id="KW-0418">Kinase</keyword>